<sequence length="167" mass="19429">MQGTSYRYYLLALVALYISSQAYSVEICVEGDTFEIVFEKRGWDGAKASCESKGGQLAVLATKSVNLGVRSYLRDNDIGSQFGQGGLWIGFEDKKDENQYRWIDDTPWEYTNWQDNQPNNNYRKDSCHGQDCGQLWKYPRKKPGFKWDDDYCFRLKPYICQYKNACV</sequence>
<dbReference type="PROSITE" id="PS50041">
    <property type="entry name" value="C_TYPE_LECTIN_2"/>
    <property type="match status" value="1"/>
</dbReference>
<evidence type="ECO:0000259" key="2">
    <source>
        <dbReference type="PROSITE" id="PS50041"/>
    </source>
</evidence>
<feature type="chain" id="PRO_5047357028" evidence="1">
    <location>
        <begin position="25"/>
        <end position="167"/>
    </location>
</feature>
<protein>
    <submittedName>
        <fullName evidence="4">C-type lectin-like</fullName>
    </submittedName>
</protein>
<keyword evidence="3" id="KW-1185">Reference proteome</keyword>
<evidence type="ECO:0000313" key="3">
    <source>
        <dbReference type="Proteomes" id="UP000694865"/>
    </source>
</evidence>
<gene>
    <name evidence="4" type="primary">LOC100377151</name>
</gene>
<proteinExistence type="predicted"/>
<accession>A0ABM0H1P5</accession>
<dbReference type="Proteomes" id="UP000694865">
    <property type="component" value="Unplaced"/>
</dbReference>
<dbReference type="PANTHER" id="PTHR22801">
    <property type="entry name" value="LITHOSTATHINE"/>
    <property type="match status" value="1"/>
</dbReference>
<dbReference type="Gene3D" id="3.10.100.10">
    <property type="entry name" value="Mannose-Binding Protein A, subunit A"/>
    <property type="match status" value="1"/>
</dbReference>
<keyword evidence="1" id="KW-0732">Signal</keyword>
<evidence type="ECO:0000256" key="1">
    <source>
        <dbReference type="SAM" id="SignalP"/>
    </source>
</evidence>
<dbReference type="PANTHER" id="PTHR22801:SF63">
    <property type="entry name" value="C-TYPE LECTIN DOMAIN-CONTAINING PROTEIN"/>
    <property type="match status" value="1"/>
</dbReference>
<feature type="signal peptide" evidence="1">
    <location>
        <begin position="1"/>
        <end position="24"/>
    </location>
</feature>
<dbReference type="InterPro" id="IPR016186">
    <property type="entry name" value="C-type_lectin-like/link_sf"/>
</dbReference>
<dbReference type="Pfam" id="PF00059">
    <property type="entry name" value="Lectin_C"/>
    <property type="match status" value="1"/>
</dbReference>
<dbReference type="CDD" id="cd00037">
    <property type="entry name" value="CLECT"/>
    <property type="match status" value="1"/>
</dbReference>
<reference evidence="4" key="1">
    <citation type="submission" date="2025-08" db="UniProtKB">
        <authorList>
            <consortium name="RefSeq"/>
        </authorList>
    </citation>
    <scope>IDENTIFICATION</scope>
    <source>
        <tissue evidence="4">Testes</tissue>
    </source>
</reference>
<dbReference type="InterPro" id="IPR050801">
    <property type="entry name" value="Ca-Dep_Lectins_ImmuneDev"/>
</dbReference>
<name>A0ABM0H1P5_SACKO</name>
<dbReference type="RefSeq" id="XP_002742250.1">
    <property type="nucleotide sequence ID" value="XM_002742204.2"/>
</dbReference>
<dbReference type="GeneID" id="100377151"/>
<feature type="domain" description="C-type lectin" evidence="2">
    <location>
        <begin position="29"/>
        <end position="161"/>
    </location>
</feature>
<dbReference type="InterPro" id="IPR016187">
    <property type="entry name" value="CTDL_fold"/>
</dbReference>
<dbReference type="SUPFAM" id="SSF56436">
    <property type="entry name" value="C-type lectin-like"/>
    <property type="match status" value="1"/>
</dbReference>
<dbReference type="InterPro" id="IPR001304">
    <property type="entry name" value="C-type_lectin-like"/>
</dbReference>
<evidence type="ECO:0000313" key="4">
    <source>
        <dbReference type="RefSeq" id="XP_002742250.1"/>
    </source>
</evidence>
<organism evidence="3 4">
    <name type="scientific">Saccoglossus kowalevskii</name>
    <name type="common">Acorn worm</name>
    <dbReference type="NCBI Taxonomy" id="10224"/>
    <lineage>
        <taxon>Eukaryota</taxon>
        <taxon>Metazoa</taxon>
        <taxon>Hemichordata</taxon>
        <taxon>Enteropneusta</taxon>
        <taxon>Harrimaniidae</taxon>
        <taxon>Saccoglossus</taxon>
    </lineage>
</organism>
<dbReference type="SMART" id="SM00034">
    <property type="entry name" value="CLECT"/>
    <property type="match status" value="1"/>
</dbReference>